<name>A0A967AVW7_9FLAO</name>
<sequence>MHQTGTSPIAVFAYNRLDHLQETISALRQCTLADESELFIFCDGPREKDIAAVRAVRDYIKTIEGFKRMQYRFSESNKGLANSIIQGVTEILETYDSIIVLEDDLVTSTNFLSFMNQAVRAFKKEQKVFSIAGYTMPIKLPDDYPYDNYFTGRASSWGWATWKNRWEQVDWHVSDYRSFSKNPIEQRRFNRMGSDLSGMLKSQMNGEISSWAIRWCYHQFKNDFYTVYPTVSKIVNIGFGEQATHTSSVNNRFATNLDVAEKHQFNFQLQPMLMKPIIHQFTAIYSLKTRIYYKIKAILGM</sequence>
<evidence type="ECO:0000313" key="3">
    <source>
        <dbReference type="Proteomes" id="UP000707206"/>
    </source>
</evidence>
<dbReference type="EMBL" id="VIKU02000008">
    <property type="protein sequence ID" value="NHF61379.1"/>
    <property type="molecule type" value="Genomic_DNA"/>
</dbReference>
<dbReference type="AlphaFoldDB" id="A0A967AVW7"/>
<evidence type="ECO:0000259" key="1">
    <source>
        <dbReference type="Pfam" id="PF00535"/>
    </source>
</evidence>
<dbReference type="Gene3D" id="3.90.550.10">
    <property type="entry name" value="Spore Coat Polysaccharide Biosynthesis Protein SpsA, Chain A"/>
    <property type="match status" value="1"/>
</dbReference>
<evidence type="ECO:0000313" key="2">
    <source>
        <dbReference type="EMBL" id="NHF61379.1"/>
    </source>
</evidence>
<reference evidence="2" key="1">
    <citation type="submission" date="2019-07" db="EMBL/GenBank/DDBJ databases">
        <authorList>
            <person name="De-Chao Zhang Q."/>
        </authorList>
    </citation>
    <scope>NUCLEOTIDE SEQUENCE</scope>
    <source>
        <strain evidence="2">TP-CH-4</strain>
    </source>
</reference>
<dbReference type="Proteomes" id="UP000707206">
    <property type="component" value="Unassembled WGS sequence"/>
</dbReference>
<dbReference type="InterPro" id="IPR001173">
    <property type="entry name" value="Glyco_trans_2-like"/>
</dbReference>
<feature type="domain" description="Glycosyltransferase 2-like" evidence="1">
    <location>
        <begin position="9"/>
        <end position="113"/>
    </location>
</feature>
<keyword evidence="3" id="KW-1185">Reference proteome</keyword>
<dbReference type="Pfam" id="PF00535">
    <property type="entry name" value="Glycos_transf_2"/>
    <property type="match status" value="1"/>
</dbReference>
<dbReference type="RefSeq" id="WP_152575882.1">
    <property type="nucleotide sequence ID" value="NZ_VIKU02000008.1"/>
</dbReference>
<comment type="caution">
    <text evidence="2">The sequence shown here is derived from an EMBL/GenBank/DDBJ whole genome shotgun (WGS) entry which is preliminary data.</text>
</comment>
<reference evidence="2" key="2">
    <citation type="submission" date="2020-03" db="EMBL/GenBank/DDBJ databases">
        <title>Flavobacteriaceae bacterium strain TP-CH-4, a member of the family Flavobacteriaceae isolated from a deep-sea seamount.</title>
        <authorList>
            <person name="Zhang D.-C."/>
        </authorList>
    </citation>
    <scope>NUCLEOTIDE SEQUENCE</scope>
    <source>
        <strain evidence="2">TP-CH-4</strain>
    </source>
</reference>
<dbReference type="SUPFAM" id="SSF53448">
    <property type="entry name" value="Nucleotide-diphospho-sugar transferases"/>
    <property type="match status" value="1"/>
</dbReference>
<accession>A0A967AVW7</accession>
<dbReference type="InterPro" id="IPR029044">
    <property type="entry name" value="Nucleotide-diphossugar_trans"/>
</dbReference>
<organism evidence="2 3">
    <name type="scientific">Pelagihabitans pacificus</name>
    <dbReference type="NCBI Taxonomy" id="2696054"/>
    <lineage>
        <taxon>Bacteria</taxon>
        <taxon>Pseudomonadati</taxon>
        <taxon>Bacteroidota</taxon>
        <taxon>Flavobacteriia</taxon>
        <taxon>Flavobacteriales</taxon>
        <taxon>Flavobacteriaceae</taxon>
        <taxon>Pelagihabitans</taxon>
    </lineage>
</organism>
<protein>
    <submittedName>
        <fullName evidence="2">Glycosyltransferase family 2 protein</fullName>
    </submittedName>
</protein>
<gene>
    <name evidence="2" type="ORF">FK220_018645</name>
</gene>
<proteinExistence type="predicted"/>